<keyword evidence="7" id="KW-1185">Reference proteome</keyword>
<reference evidence="6" key="1">
    <citation type="submission" date="2022-11" db="EMBL/GenBank/DDBJ databases">
        <authorList>
            <person name="Coimbra C."/>
        </authorList>
    </citation>
    <scope>NUCLEOTIDE SEQUENCE</scope>
    <source>
        <strain evidence="6">Jales19</strain>
    </source>
</reference>
<evidence type="ECO:0000313" key="7">
    <source>
        <dbReference type="Proteomes" id="UP001152178"/>
    </source>
</evidence>
<evidence type="ECO:0000256" key="4">
    <source>
        <dbReference type="ARBA" id="ARBA00023136"/>
    </source>
</evidence>
<protein>
    <submittedName>
        <fullName evidence="6">DUF2585 family protein</fullName>
    </submittedName>
</protein>
<feature type="transmembrane region" description="Helical" evidence="5">
    <location>
        <begin position="12"/>
        <end position="35"/>
    </location>
</feature>
<evidence type="ECO:0000313" key="6">
    <source>
        <dbReference type="EMBL" id="MCZ8548148.1"/>
    </source>
</evidence>
<accession>A0ABT4R2U1</accession>
<dbReference type="RefSeq" id="WP_269908406.1">
    <property type="nucleotide sequence ID" value="NZ_JAPFQA010000022.1"/>
</dbReference>
<keyword evidence="2 5" id="KW-0812">Transmembrane</keyword>
<proteinExistence type="predicted"/>
<evidence type="ECO:0000256" key="3">
    <source>
        <dbReference type="ARBA" id="ARBA00022989"/>
    </source>
</evidence>
<keyword evidence="1" id="KW-1003">Cell membrane</keyword>
<dbReference type="EMBL" id="JAPFQA010000022">
    <property type="protein sequence ID" value="MCZ8548148.1"/>
    <property type="molecule type" value="Genomic_DNA"/>
</dbReference>
<dbReference type="Pfam" id="PF10755">
    <property type="entry name" value="DUF2585"/>
    <property type="match status" value="1"/>
</dbReference>
<comment type="caution">
    <text evidence="6">The sequence shown here is derived from an EMBL/GenBank/DDBJ whole genome shotgun (WGS) entry which is preliminary data.</text>
</comment>
<dbReference type="Proteomes" id="UP001152178">
    <property type="component" value="Unassembled WGS sequence"/>
</dbReference>
<organism evidence="6 7">
    <name type="scientific">Mesorhizobium qingshengii</name>
    <dbReference type="NCBI Taxonomy" id="1165689"/>
    <lineage>
        <taxon>Bacteria</taxon>
        <taxon>Pseudomonadati</taxon>
        <taxon>Pseudomonadota</taxon>
        <taxon>Alphaproteobacteria</taxon>
        <taxon>Hyphomicrobiales</taxon>
        <taxon>Phyllobacteriaceae</taxon>
        <taxon>Mesorhizobium</taxon>
    </lineage>
</organism>
<evidence type="ECO:0000256" key="2">
    <source>
        <dbReference type="ARBA" id="ARBA00022692"/>
    </source>
</evidence>
<sequence length="191" mass="21209">MNLHVRIPVNMLLVIGAALIALQAVVLVLMGHPLICTCGTVKLWHGIVSSPENSQQLTDWYTYTHVIHGFGFYLLLWLIAPRLPFGLKLSLAIGLEATWEVVENTPFVIDRYRQSALAQGYFGDSVVNSVADTFAATFGFVLARILPVWSTVVLVIGMELFAAFMIRDNLMLNIIQLIHPSEAISRWQMGG</sequence>
<dbReference type="InterPro" id="IPR019691">
    <property type="entry name" value="DUF2585"/>
</dbReference>
<feature type="transmembrane region" description="Helical" evidence="5">
    <location>
        <begin position="148"/>
        <end position="166"/>
    </location>
</feature>
<evidence type="ECO:0000256" key="5">
    <source>
        <dbReference type="SAM" id="Phobius"/>
    </source>
</evidence>
<keyword evidence="4 5" id="KW-0472">Membrane</keyword>
<keyword evidence="3 5" id="KW-1133">Transmembrane helix</keyword>
<dbReference type="NCBIfam" id="NF002099">
    <property type="entry name" value="PRK00944.1"/>
    <property type="match status" value="1"/>
</dbReference>
<name>A0ABT4R2U1_9HYPH</name>
<gene>
    <name evidence="6" type="ORF">OOJ09_28560</name>
</gene>
<feature type="transmembrane region" description="Helical" evidence="5">
    <location>
        <begin position="60"/>
        <end position="80"/>
    </location>
</feature>
<evidence type="ECO:0000256" key="1">
    <source>
        <dbReference type="ARBA" id="ARBA00022475"/>
    </source>
</evidence>